<dbReference type="InterPro" id="IPR000835">
    <property type="entry name" value="HTH_MarR-typ"/>
</dbReference>
<accession>A0A7C9TP67</accession>
<dbReference type="Proteomes" id="UP000479756">
    <property type="component" value="Unassembled WGS sequence"/>
</dbReference>
<feature type="domain" description="HTH marR-type" evidence="1">
    <location>
        <begin position="31"/>
        <end position="144"/>
    </location>
</feature>
<dbReference type="InterPro" id="IPR036390">
    <property type="entry name" value="WH_DNA-bd_sf"/>
</dbReference>
<organism evidence="2 3">
    <name type="scientific">Galbitalea soli</name>
    <dbReference type="NCBI Taxonomy" id="1268042"/>
    <lineage>
        <taxon>Bacteria</taxon>
        <taxon>Bacillati</taxon>
        <taxon>Actinomycetota</taxon>
        <taxon>Actinomycetes</taxon>
        <taxon>Micrococcales</taxon>
        <taxon>Microbacteriaceae</taxon>
        <taxon>Galbitalea</taxon>
    </lineage>
</organism>
<name>A0A7C9TP67_9MICO</name>
<proteinExistence type="predicted"/>
<dbReference type="InterPro" id="IPR039422">
    <property type="entry name" value="MarR/SlyA-like"/>
</dbReference>
<comment type="caution">
    <text evidence="2">The sequence shown here is derived from an EMBL/GenBank/DDBJ whole genome shotgun (WGS) entry which is preliminary data.</text>
</comment>
<dbReference type="AlphaFoldDB" id="A0A7C9TP67"/>
<gene>
    <name evidence="2" type="ORF">G3T37_01060</name>
</gene>
<dbReference type="InterPro" id="IPR036388">
    <property type="entry name" value="WH-like_DNA-bd_sf"/>
</dbReference>
<dbReference type="EMBL" id="JAAGWZ010000001">
    <property type="protein sequence ID" value="NEM89940.1"/>
    <property type="molecule type" value="Genomic_DNA"/>
</dbReference>
<dbReference type="Pfam" id="PF12802">
    <property type="entry name" value="MarR_2"/>
    <property type="match status" value="1"/>
</dbReference>
<dbReference type="SMART" id="SM00347">
    <property type="entry name" value="HTH_MARR"/>
    <property type="match status" value="1"/>
</dbReference>
<keyword evidence="3" id="KW-1185">Reference proteome</keyword>
<dbReference type="GO" id="GO:0003700">
    <property type="term" value="F:DNA-binding transcription factor activity"/>
    <property type="evidence" value="ECO:0007669"/>
    <property type="project" value="InterPro"/>
</dbReference>
<dbReference type="SUPFAM" id="SSF46785">
    <property type="entry name" value="Winged helix' DNA-binding domain"/>
    <property type="match status" value="1"/>
</dbReference>
<dbReference type="GO" id="GO:0006950">
    <property type="term" value="P:response to stress"/>
    <property type="evidence" value="ECO:0007669"/>
    <property type="project" value="TreeGrafter"/>
</dbReference>
<protein>
    <submittedName>
        <fullName evidence="2">MarR family transcriptional regulator</fullName>
    </submittedName>
</protein>
<dbReference type="PANTHER" id="PTHR33164:SF43">
    <property type="entry name" value="HTH-TYPE TRANSCRIPTIONAL REPRESSOR YETL"/>
    <property type="match status" value="1"/>
</dbReference>
<dbReference type="Gene3D" id="1.10.10.10">
    <property type="entry name" value="Winged helix-like DNA-binding domain superfamily/Winged helix DNA-binding domain"/>
    <property type="match status" value="1"/>
</dbReference>
<dbReference type="RefSeq" id="WP_163471628.1">
    <property type="nucleotide sequence ID" value="NZ_JAAGWZ010000001.1"/>
</dbReference>
<sequence length="144" mass="15338">MATAPDVPVDAAALDAPAAPGADATARPGVSAAVLDGVRQTLGEARRLSARLASVLAPEGFLVDELLILETLQRRPGLTMTELHEEVLADKATLGRRIDGLSTRALVFREVDATDRRVLRVYLSRRGAEELSRLAALLAEPFAD</sequence>
<dbReference type="PANTHER" id="PTHR33164">
    <property type="entry name" value="TRANSCRIPTIONAL REGULATOR, MARR FAMILY"/>
    <property type="match status" value="1"/>
</dbReference>
<evidence type="ECO:0000313" key="3">
    <source>
        <dbReference type="Proteomes" id="UP000479756"/>
    </source>
</evidence>
<reference evidence="2 3" key="1">
    <citation type="journal article" date="2014" name="Int. J. Syst. Evol. Microbiol.">
        <title>Description of Galbitalea soli gen. nov., sp. nov., and Frondihabitans sucicola sp. nov.</title>
        <authorList>
            <person name="Kim S.J."/>
            <person name="Lim J.M."/>
            <person name="Ahn J.H."/>
            <person name="Weon H.Y."/>
            <person name="Hamada M."/>
            <person name="Suzuki K."/>
            <person name="Ahn T.Y."/>
            <person name="Kwon S.W."/>
        </authorList>
    </citation>
    <scope>NUCLEOTIDE SEQUENCE [LARGE SCALE GENOMIC DNA]</scope>
    <source>
        <strain evidence="2 3">NBRC 108727</strain>
    </source>
</reference>
<evidence type="ECO:0000313" key="2">
    <source>
        <dbReference type="EMBL" id="NEM89940.1"/>
    </source>
</evidence>
<evidence type="ECO:0000259" key="1">
    <source>
        <dbReference type="PROSITE" id="PS50995"/>
    </source>
</evidence>
<dbReference type="PROSITE" id="PS50995">
    <property type="entry name" value="HTH_MARR_2"/>
    <property type="match status" value="1"/>
</dbReference>